<protein>
    <submittedName>
        <fullName evidence="1">Uncharacterized protein</fullName>
    </submittedName>
</protein>
<dbReference type="EMBL" id="FOCV01000018">
    <property type="protein sequence ID" value="SEO50970.1"/>
    <property type="molecule type" value="Genomic_DNA"/>
</dbReference>
<evidence type="ECO:0000313" key="3">
    <source>
        <dbReference type="Proteomes" id="UP000183063"/>
    </source>
</evidence>
<evidence type="ECO:0000313" key="1">
    <source>
        <dbReference type="EMBL" id="SEH42751.1"/>
    </source>
</evidence>
<reference evidence="3" key="3">
    <citation type="submission" date="2016-10" db="EMBL/GenBank/DDBJ databases">
        <authorList>
            <person name="Wibberg D."/>
        </authorList>
    </citation>
    <scope>NUCLEOTIDE SEQUENCE [LARGE SCALE GENOMIC DNA]</scope>
</reference>
<proteinExistence type="predicted"/>
<dbReference type="Proteomes" id="UP000198939">
    <property type="component" value="Unassembled WGS sequence"/>
</dbReference>
<dbReference type="Proteomes" id="UP000183063">
    <property type="component" value="Unassembled WGS sequence"/>
</dbReference>
<organism evidence="1 3">
    <name type="scientific">Rhizobium tibeticum</name>
    <dbReference type="NCBI Taxonomy" id="501024"/>
    <lineage>
        <taxon>Bacteria</taxon>
        <taxon>Pseudomonadati</taxon>
        <taxon>Pseudomonadota</taxon>
        <taxon>Alphaproteobacteria</taxon>
        <taxon>Hyphomicrobiales</taxon>
        <taxon>Rhizobiaceae</taxon>
        <taxon>Rhizobium/Agrobacterium group</taxon>
        <taxon>Rhizobium</taxon>
    </lineage>
</organism>
<evidence type="ECO:0000313" key="4">
    <source>
        <dbReference type="Proteomes" id="UP000198939"/>
    </source>
</evidence>
<name>A0A1H8Q9S8_9HYPH</name>
<evidence type="ECO:0000313" key="2">
    <source>
        <dbReference type="EMBL" id="SEO50970.1"/>
    </source>
</evidence>
<dbReference type="EMBL" id="FNXB01000001">
    <property type="protein sequence ID" value="SEH42751.1"/>
    <property type="molecule type" value="Genomic_DNA"/>
</dbReference>
<accession>A0A1H8Q9S8</accession>
<reference evidence="2 4" key="1">
    <citation type="submission" date="2016-10" db="EMBL/GenBank/DDBJ databases">
        <authorList>
            <person name="Varghese N."/>
            <person name="Submissions S."/>
        </authorList>
    </citation>
    <scope>NUCLEOTIDE SEQUENCE [LARGE SCALE GENOMIC DNA]</scope>
    <source>
        <strain evidence="2 4">CGMCC 1.7071</strain>
    </source>
</reference>
<dbReference type="AlphaFoldDB" id="A0A1H8Q9S8"/>
<sequence>MALTQGTEIRIGRATLNLTPSSSVAVEPARYEFERRLSKKAEMPACASSVSQLSAS</sequence>
<keyword evidence="4" id="KW-1185">Reference proteome</keyword>
<gene>
    <name evidence="1" type="ORF">RTCCBAU85039_0329</name>
    <name evidence="2" type="ORF">SAMN05216228_1018120</name>
</gene>
<reference evidence="1" key="2">
    <citation type="submission" date="2016-10" db="EMBL/GenBank/DDBJ databases">
        <authorList>
            <person name="de Groot N.N."/>
        </authorList>
    </citation>
    <scope>NUCLEOTIDE SEQUENCE [LARGE SCALE GENOMIC DNA]</scope>
    <source>
        <strain evidence="1">CCBAU85039</strain>
    </source>
</reference>